<organism evidence="11 12">
    <name type="scientific">Vulpes vulpes</name>
    <name type="common">Red fox</name>
    <dbReference type="NCBI Taxonomy" id="9627"/>
    <lineage>
        <taxon>Eukaryota</taxon>
        <taxon>Metazoa</taxon>
        <taxon>Chordata</taxon>
        <taxon>Craniata</taxon>
        <taxon>Vertebrata</taxon>
        <taxon>Euteleostomi</taxon>
        <taxon>Mammalia</taxon>
        <taxon>Eutheria</taxon>
        <taxon>Laurasiatheria</taxon>
        <taxon>Carnivora</taxon>
        <taxon>Caniformia</taxon>
        <taxon>Canidae</taxon>
        <taxon>Vulpes</taxon>
    </lineage>
</organism>
<reference evidence="12" key="2">
    <citation type="submission" date="2025-08" db="UniProtKB">
        <authorList>
            <consortium name="RefSeq"/>
        </authorList>
    </citation>
    <scope>IDENTIFICATION</scope>
    <source>
        <tissue evidence="12">Cell line</tissue>
    </source>
</reference>
<evidence type="ECO:0000313" key="11">
    <source>
        <dbReference type="Proteomes" id="UP001652641"/>
    </source>
</evidence>
<dbReference type="Pfam" id="PF24173">
    <property type="entry name" value="TPR_TTI1_N"/>
    <property type="match status" value="1"/>
</dbReference>
<dbReference type="CTD" id="9675"/>
<dbReference type="Gene3D" id="1.25.10.10">
    <property type="entry name" value="Leucine-rich Repeat Variant"/>
    <property type="match status" value="2"/>
</dbReference>
<dbReference type="InterPro" id="IPR016441">
    <property type="entry name" value="Tti1"/>
</dbReference>
<dbReference type="Pfam" id="PF24176">
    <property type="entry name" value="TPR_TTI1_2nd"/>
    <property type="match status" value="1"/>
</dbReference>
<feature type="region of interest" description="Disordered" evidence="8">
    <location>
        <begin position="829"/>
        <end position="859"/>
    </location>
</feature>
<feature type="domain" description="TTI1 N-terminal TPR" evidence="9">
    <location>
        <begin position="11"/>
        <end position="343"/>
    </location>
</feature>
<dbReference type="GO" id="GO:0110078">
    <property type="term" value="C:TTT Hsp90 cochaperone complex"/>
    <property type="evidence" value="ECO:0007669"/>
    <property type="project" value="Ensembl"/>
</dbReference>
<gene>
    <name evidence="12" type="primary">TTI1</name>
</gene>
<dbReference type="InterPro" id="IPR011989">
    <property type="entry name" value="ARM-like"/>
</dbReference>
<dbReference type="GO" id="GO:0005737">
    <property type="term" value="C:cytoplasm"/>
    <property type="evidence" value="ECO:0007669"/>
    <property type="project" value="UniProtKB-SubCell"/>
</dbReference>
<feature type="region of interest" description="Disordered" evidence="8">
    <location>
        <begin position="783"/>
        <end position="804"/>
    </location>
</feature>
<dbReference type="InterPro" id="IPR057567">
    <property type="entry name" value="TPR_TTI1_C"/>
</dbReference>
<dbReference type="AlphaFoldDB" id="A0A3Q7T7N5"/>
<accession>A0A3Q7T7N5</accession>
<proteinExistence type="inferred from homology"/>
<evidence type="ECO:0000256" key="4">
    <source>
        <dbReference type="ARBA" id="ARBA00022843"/>
    </source>
</evidence>
<evidence type="ECO:0000256" key="7">
    <source>
        <dbReference type="ARBA" id="ARBA00071526"/>
    </source>
</evidence>
<dbReference type="KEGG" id="vvp:112928144"/>
<dbReference type="FunFam" id="1.25.10.10:FF:000229">
    <property type="entry name" value="TELO2-interacting protein 1 homolog"/>
    <property type="match status" value="1"/>
</dbReference>
<dbReference type="STRING" id="9627.ENSVVUP00000041134"/>
<dbReference type="GO" id="GO:2000003">
    <property type="term" value="P:positive regulation of DNA damage checkpoint"/>
    <property type="evidence" value="ECO:0007669"/>
    <property type="project" value="Ensembl"/>
</dbReference>
<comment type="subcellular location">
    <subcellularLocation>
        <location evidence="1">Cytoplasm</location>
    </subcellularLocation>
</comment>
<evidence type="ECO:0000256" key="8">
    <source>
        <dbReference type="SAM" id="MobiDB-lite"/>
    </source>
</evidence>
<dbReference type="InterPro" id="IPR016024">
    <property type="entry name" value="ARM-type_fold"/>
</dbReference>
<evidence type="ECO:0000256" key="3">
    <source>
        <dbReference type="ARBA" id="ARBA00022553"/>
    </source>
</evidence>
<comment type="similarity">
    <text evidence="6">Belongs to the tti1 family.</text>
</comment>
<dbReference type="Pfam" id="PF24181">
    <property type="entry name" value="TPR_TTI1_C"/>
    <property type="match status" value="1"/>
</dbReference>
<evidence type="ECO:0000256" key="5">
    <source>
        <dbReference type="ARBA" id="ARBA00056900"/>
    </source>
</evidence>
<keyword evidence="4" id="KW-0832">Ubl conjugation</keyword>
<name>A0A3Q7T7N5_VULVU</name>
<evidence type="ECO:0000313" key="12">
    <source>
        <dbReference type="RefSeq" id="XP_025865473.1"/>
    </source>
</evidence>
<dbReference type="FunFam" id="1.25.10.10:FF:000240">
    <property type="entry name" value="TELO2-interacting protein 1 homolog"/>
    <property type="match status" value="1"/>
</dbReference>
<dbReference type="OMA" id="PHPKKPW"/>
<dbReference type="InterPro" id="IPR057566">
    <property type="entry name" value="TPR_TTI1_N"/>
</dbReference>
<dbReference type="GO" id="GO:0031931">
    <property type="term" value="C:TORC1 complex"/>
    <property type="evidence" value="ECO:0007669"/>
    <property type="project" value="Ensembl"/>
</dbReference>
<dbReference type="Pfam" id="PF21547">
    <property type="entry name" value="TTI1"/>
    <property type="match status" value="1"/>
</dbReference>
<dbReference type="GO" id="GO:0032006">
    <property type="term" value="P:regulation of TOR signaling"/>
    <property type="evidence" value="ECO:0007669"/>
    <property type="project" value="Ensembl"/>
</dbReference>
<reference key="1">
    <citation type="submission" date="2019-01" db="UniProtKB">
        <authorList>
            <consortium name="RefSeq"/>
        </authorList>
    </citation>
    <scope>IDENTIFICATION</scope>
</reference>
<dbReference type="SUPFAM" id="SSF48371">
    <property type="entry name" value="ARM repeat"/>
    <property type="match status" value="1"/>
</dbReference>
<protein>
    <recommendedName>
        <fullName evidence="7">TELO2-interacting protein 1 homolog</fullName>
    </recommendedName>
</protein>
<evidence type="ECO:0000256" key="2">
    <source>
        <dbReference type="ARBA" id="ARBA00022490"/>
    </source>
</evidence>
<dbReference type="GO" id="GO:0031932">
    <property type="term" value="C:TORC2 complex"/>
    <property type="evidence" value="ECO:0007669"/>
    <property type="project" value="Ensembl"/>
</dbReference>
<evidence type="ECO:0000259" key="10">
    <source>
        <dbReference type="Pfam" id="PF24181"/>
    </source>
</evidence>
<keyword evidence="3" id="KW-0597">Phosphoprotein</keyword>
<dbReference type="RefSeq" id="XP_025865473.1">
    <property type="nucleotide sequence ID" value="XM_026009688.2"/>
</dbReference>
<dbReference type="Proteomes" id="UP001652641">
    <property type="component" value="Chromosome 14"/>
</dbReference>
<keyword evidence="2" id="KW-0963">Cytoplasm</keyword>
<evidence type="ECO:0000259" key="9">
    <source>
        <dbReference type="Pfam" id="PF24173"/>
    </source>
</evidence>
<dbReference type="PIRSF" id="PIRSF005250">
    <property type="entry name" value="UCP005250"/>
    <property type="match status" value="1"/>
</dbReference>
<dbReference type="InterPro" id="IPR052587">
    <property type="entry name" value="TELO2-interacting_protein_1"/>
</dbReference>
<sequence length="1092" mass="121604">MAVFDTPEEAFGALRPVCVQLTKTQTVENVEHLQAQLQAVSDSALQELQQYILFPLRFTLKTPGPKRERLIQSVVECLTFVLSSTCVKEQVLLQELFSEISACLYSPKSQKPAAVSEELKLAVIQGLSTLMHSAYGDILLAFYEPSILPRLGFAVSLLLDLAEQEKSKQIKIAALKCLQVLLFQCDCQDHPRSLDELEQKQLGDLFASFLPGISMALARVITGDFKQGHGIIVSSLKTFYKTVSFIMADEQLERISKVQPKPAVEHRVAELMVHREAKWVKNTSDKLTILIKKIIECVSGHPHWKVRLALIELVEALLLKCSQSLVGSAGPLLKALVGLVNDESPEVQAQCSKVLRHFADQKVVVGNRAFADILSENLHSLATSLPRLMSSQDDQGKFSTLSLLLGYLKLLGPRVNFVLNSVTHLQRLSKALIQVLELDVTDIKVVEERCWNSGPLGASPETAATQPRSPMQRRYFRFFTDERLFLLLQQVCQLLGFYGDVYLLIDHFMELYRESVVYRKQAAMILNELVAGAAGLEVENLHENHIKTSTEELREIVTSILEEYTSQENWYLTTCIESEEVGEELTMKQSGLQAITSGAHTCQVTSFPAFSKPSPTICSMNSNIWQICIQLEGIGRFAYALGKDFRLLLMTALYPVLEKAGDQTLLISQAATSAMMDICHTCGYYSLQHLINQNSDYLVNGISLNLRHLSLHPHTPKVLEVMLWNSDASLLPLVADVVQDVLATLDQFYDKRAASFVGVLHALLAALAQWFPDTEDLRQLQGESAGEAGSHLSQRPAASEKGLENTTTAEDMELFLLNYLKEKDVADGNVSDFDNEEEEQSDPPKVDESDTGPDVEPPLPVQIQIATDVMERCIHMLSDKNLKIRLKVLDVLDLCVVVLQSHKNQLLPLAHRAWPPLVHRLTNDDPLVVLRAFKVLRTLGGKCGDFLRSRFCKDILPKLAGSLVTQAPVSARAGPVYSHTLAFKLQLAVLQGLGPLCERLDLGDSDLNKVADACLIYLSAKQPMKLQEAARRVFLHLMKVDPDSTWFLLNELYCPEQLTPPHPSLHPVQLRGTMGQGNPYAANVLCLLQELQ</sequence>
<dbReference type="PANTHER" id="PTHR18460">
    <property type="entry name" value="TEL2 INTERACTING PROTEIN 1 TTI1 FAMILY MEMBER"/>
    <property type="match status" value="1"/>
</dbReference>
<dbReference type="InterPro" id="IPR049362">
    <property type="entry name" value="TTI1_rpt"/>
</dbReference>
<evidence type="ECO:0000256" key="6">
    <source>
        <dbReference type="ARBA" id="ARBA00061544"/>
    </source>
</evidence>
<comment type="function">
    <text evidence="5">Regulator of the DNA damage response (DDR). Part of the TTT complex that is required to stabilize protein levels of the phosphatidylinositol 3-kinase-related protein kinase (PIKK) family proteins. The TTT complex is involved in the cellular resistance to DNA damage stresses, like ionizing radiation (IR), ultraviolet (UV) and mitomycin C (MMC). Together with the TTT complex and HSP90 may participate in the proper folding of newly synthesized PIKKs. Promotes assembly, stabilizes and maintains the activity of mTORC1 and mTORC2 complexes, which regulate cell growth and survival in response to nutrient and hormonal signals.</text>
</comment>
<dbReference type="PANTHER" id="PTHR18460:SF3">
    <property type="entry name" value="TELO2-INTERACTING PROTEIN 1 HOMOLOG"/>
    <property type="match status" value="1"/>
</dbReference>
<feature type="domain" description="TTI1 C-terminal TPR" evidence="10">
    <location>
        <begin position="759"/>
        <end position="1046"/>
    </location>
</feature>
<keyword evidence="11" id="KW-1185">Reference proteome</keyword>
<dbReference type="GeneID" id="112928144"/>
<evidence type="ECO:0000256" key="1">
    <source>
        <dbReference type="ARBA" id="ARBA00004496"/>
    </source>
</evidence>